<dbReference type="InterPro" id="IPR011333">
    <property type="entry name" value="SKP1/BTB/POZ_sf"/>
</dbReference>
<evidence type="ECO:0000259" key="3">
    <source>
        <dbReference type="PROSITE" id="PS50097"/>
    </source>
</evidence>
<organism evidence="4 5">
    <name type="scientific">Scomber scombrus</name>
    <name type="common">Atlantic mackerel</name>
    <name type="synonym">Scomber vernalis</name>
    <dbReference type="NCBI Taxonomy" id="13677"/>
    <lineage>
        <taxon>Eukaryota</taxon>
        <taxon>Metazoa</taxon>
        <taxon>Chordata</taxon>
        <taxon>Craniata</taxon>
        <taxon>Vertebrata</taxon>
        <taxon>Euteleostomi</taxon>
        <taxon>Actinopterygii</taxon>
        <taxon>Neopterygii</taxon>
        <taxon>Teleostei</taxon>
        <taxon>Neoteleostei</taxon>
        <taxon>Acanthomorphata</taxon>
        <taxon>Pelagiaria</taxon>
        <taxon>Scombriformes</taxon>
        <taxon>Scombridae</taxon>
        <taxon>Scomber</taxon>
    </lineage>
</organism>
<dbReference type="Pfam" id="PF01344">
    <property type="entry name" value="Kelch_1"/>
    <property type="match status" value="2"/>
</dbReference>
<dbReference type="PROSITE" id="PS50097">
    <property type="entry name" value="BTB"/>
    <property type="match status" value="1"/>
</dbReference>
<dbReference type="SMART" id="SM00612">
    <property type="entry name" value="Kelch"/>
    <property type="match status" value="3"/>
</dbReference>
<keyword evidence="1" id="KW-0880">Kelch repeat</keyword>
<dbReference type="CDD" id="cd18450">
    <property type="entry name" value="BACK_KLHL10"/>
    <property type="match status" value="1"/>
</dbReference>
<dbReference type="Gene3D" id="3.30.710.10">
    <property type="entry name" value="Potassium Channel Kv1.1, Chain A"/>
    <property type="match status" value="1"/>
</dbReference>
<name>A0AAV1NNE8_SCOSC</name>
<dbReference type="Pfam" id="PF07707">
    <property type="entry name" value="BACK"/>
    <property type="match status" value="1"/>
</dbReference>
<dbReference type="InterPro" id="IPR006652">
    <property type="entry name" value="Kelch_1"/>
</dbReference>
<evidence type="ECO:0000256" key="2">
    <source>
        <dbReference type="ARBA" id="ARBA00022737"/>
    </source>
</evidence>
<dbReference type="Proteomes" id="UP001314229">
    <property type="component" value="Unassembled WGS sequence"/>
</dbReference>
<comment type="caution">
    <text evidence="4">The sequence shown here is derived from an EMBL/GenBank/DDBJ whole genome shotgun (WGS) entry which is preliminary data.</text>
</comment>
<sequence length="380" mass="42545">MEKAIRQMASAALSELRREERLCDVVIKVGDVEFKAHKVILCGCSAYFRALFTGAWATSEKQVYSIPGVLPEIMNLIICYAYTNFVPVTEDNVVEILAAADQFLVPGMVQACSFFLEDQLCLKNCIGIWKLVDFYHCPDLKYKVFLYILYHFLEVVNASKEFLDLSVQEVAAIIENDHLNVRREDKVFETILYWINHLPAQRRGYISELLPKIYTCGGFNGRRSLSSAECYDPETRQWTLIAHMRNSRSGLGVVAYKDCIYAVGGTFTGTSHLCSAEAYNPQTNRWLAVPSMSAPRSYFGIEVVDEQLFVVGGFNGTTTMMSVERYDEEAGMWYDASNTRLPCSGLSCSVLHGNHTVVEKLFPRDATTLANVQGAAGGSI</sequence>
<dbReference type="SUPFAM" id="SSF54695">
    <property type="entry name" value="POZ domain"/>
    <property type="match status" value="1"/>
</dbReference>
<dbReference type="Pfam" id="PF00651">
    <property type="entry name" value="BTB"/>
    <property type="match status" value="1"/>
</dbReference>
<dbReference type="SUPFAM" id="SSF117281">
    <property type="entry name" value="Kelch motif"/>
    <property type="match status" value="1"/>
</dbReference>
<evidence type="ECO:0000313" key="4">
    <source>
        <dbReference type="EMBL" id="CAK6960852.1"/>
    </source>
</evidence>
<dbReference type="Gene3D" id="2.120.10.80">
    <property type="entry name" value="Kelch-type beta propeller"/>
    <property type="match status" value="1"/>
</dbReference>
<dbReference type="SMART" id="SM00225">
    <property type="entry name" value="BTB"/>
    <property type="match status" value="1"/>
</dbReference>
<dbReference type="PANTHER" id="PTHR24412">
    <property type="entry name" value="KELCH PROTEIN"/>
    <property type="match status" value="1"/>
</dbReference>
<protein>
    <submittedName>
        <fullName evidence="4">Kelch-like protein 10</fullName>
    </submittedName>
</protein>
<dbReference type="InterPro" id="IPR000210">
    <property type="entry name" value="BTB/POZ_dom"/>
</dbReference>
<dbReference type="SMART" id="SM00875">
    <property type="entry name" value="BACK"/>
    <property type="match status" value="1"/>
</dbReference>
<reference evidence="4 5" key="1">
    <citation type="submission" date="2024-01" db="EMBL/GenBank/DDBJ databases">
        <authorList>
            <person name="Alioto T."/>
            <person name="Alioto T."/>
            <person name="Gomez Garrido J."/>
        </authorList>
    </citation>
    <scope>NUCLEOTIDE SEQUENCE [LARGE SCALE GENOMIC DNA]</scope>
</reference>
<accession>A0AAV1NNE8</accession>
<dbReference type="EMBL" id="CAWUFR010000047">
    <property type="protein sequence ID" value="CAK6960852.1"/>
    <property type="molecule type" value="Genomic_DNA"/>
</dbReference>
<feature type="domain" description="BTB" evidence="3">
    <location>
        <begin position="23"/>
        <end position="90"/>
    </location>
</feature>
<dbReference type="PANTHER" id="PTHR24412:SF172">
    <property type="entry name" value="KELCH-LIKE PROTEIN 10"/>
    <property type="match status" value="1"/>
</dbReference>
<evidence type="ECO:0000256" key="1">
    <source>
        <dbReference type="ARBA" id="ARBA00022441"/>
    </source>
</evidence>
<evidence type="ECO:0000313" key="5">
    <source>
        <dbReference type="Proteomes" id="UP001314229"/>
    </source>
</evidence>
<keyword evidence="2" id="KW-0677">Repeat</keyword>
<gene>
    <name evidence="4" type="ORF">FSCOSCO3_A010564</name>
</gene>
<dbReference type="AlphaFoldDB" id="A0AAV1NNE8"/>
<proteinExistence type="predicted"/>
<dbReference type="InterPro" id="IPR015915">
    <property type="entry name" value="Kelch-typ_b-propeller"/>
</dbReference>
<keyword evidence="5" id="KW-1185">Reference proteome</keyword>
<dbReference type="InterPro" id="IPR011705">
    <property type="entry name" value="BACK"/>
</dbReference>
<dbReference type="Gene3D" id="1.25.40.420">
    <property type="match status" value="1"/>
</dbReference>